<evidence type="ECO:0000256" key="1">
    <source>
        <dbReference type="ARBA" id="ARBA00004173"/>
    </source>
</evidence>
<feature type="region of interest" description="Disordered" evidence="10">
    <location>
        <begin position="1"/>
        <end position="101"/>
    </location>
</feature>
<dbReference type="EMBL" id="JAVRRL010000080">
    <property type="protein sequence ID" value="KAK5108671.1"/>
    <property type="molecule type" value="Genomic_DNA"/>
</dbReference>
<dbReference type="SMART" id="SM00967">
    <property type="entry name" value="SpoU_sub_bind"/>
    <property type="match status" value="1"/>
</dbReference>
<dbReference type="Pfam" id="PF08032">
    <property type="entry name" value="SpoU_sub_bind"/>
    <property type="match status" value="1"/>
</dbReference>
<dbReference type="AlphaFoldDB" id="A0AAN7TL92"/>
<name>A0AAN7TL92_9PEZI</name>
<evidence type="ECO:0000256" key="7">
    <source>
        <dbReference type="ARBA" id="ARBA00022946"/>
    </source>
</evidence>
<comment type="similarity">
    <text evidence="2">Belongs to the class IV-like SAM-binding methyltransferase superfamily. RNA methyltransferase TrmH family.</text>
</comment>
<dbReference type="GO" id="GO:0005739">
    <property type="term" value="C:mitochondrion"/>
    <property type="evidence" value="ECO:0007669"/>
    <property type="project" value="UniProtKB-SubCell"/>
</dbReference>
<keyword evidence="4" id="KW-0489">Methyltransferase</keyword>
<comment type="subcellular location">
    <subcellularLocation>
        <location evidence="1">Mitochondrion</location>
    </subcellularLocation>
</comment>
<feature type="domain" description="RNA 2-O ribose methyltransferase substrate binding" evidence="11">
    <location>
        <begin position="111"/>
        <end position="186"/>
    </location>
</feature>
<dbReference type="Proteomes" id="UP001310890">
    <property type="component" value="Unassembled WGS sequence"/>
</dbReference>
<dbReference type="InterPro" id="IPR047261">
    <property type="entry name" value="MRM1_MeTrfase_dom"/>
</dbReference>
<proteinExistence type="inferred from homology"/>
<dbReference type="SUPFAM" id="SSF55315">
    <property type="entry name" value="L30e-like"/>
    <property type="match status" value="1"/>
</dbReference>
<dbReference type="InterPro" id="IPR013123">
    <property type="entry name" value="SpoU_subst-bd"/>
</dbReference>
<keyword evidence="8" id="KW-0496">Mitochondrion</keyword>
<protein>
    <recommendedName>
        <fullName evidence="9">rRNA methyltransferase 1, mitochondrial</fullName>
    </recommendedName>
</protein>
<evidence type="ECO:0000259" key="11">
    <source>
        <dbReference type="SMART" id="SM00967"/>
    </source>
</evidence>
<evidence type="ECO:0000256" key="9">
    <source>
        <dbReference type="ARBA" id="ARBA00034881"/>
    </source>
</evidence>
<sequence length="456" mass="49046">MPKPRFAAERPQRESFQSRGQDEGIRRTRTRDKPDFFSGRSEPRQSKSFDRARRDDRESFTTPARSFPSRDLDPSSRERLTRQPRSDRADRDEDDYSSPISIPYSTAASQFLYGTNPVHAALKSGRRKLYRLHLRSRDTTANSILRMAEKASIPIDRNASQRFLDTISNNRPHNGVVLEVSKLPSPPVLALGKPDRLSGTVPLTLAPQTAEDAAINSALTSLPKPRDRHPLVLLLDGILDEGNLGSLIRTAHFFGADAVAISTATCASLNSSIVAKASSGACEAIRLLALPKPSSFVLDSAKAGWKIFAAVAPDTPSVQGYSGKGEKRKQERISTREIAVVSPLNEGPVLLMLGSEGEGLRANLVGKAHVLLSIERGLVGGVGGGNGDVGVDSLNVSVAAGVLMEAFVRGVAVENGGDISGIDTEGDKEEEGDTLRQVEDGTEQAESRESVGTLGF</sequence>
<dbReference type="Pfam" id="PF00588">
    <property type="entry name" value="SpoU_methylase"/>
    <property type="match status" value="1"/>
</dbReference>
<dbReference type="CDD" id="cd18105">
    <property type="entry name" value="SpoU-like_MRM1"/>
    <property type="match status" value="1"/>
</dbReference>
<evidence type="ECO:0000256" key="5">
    <source>
        <dbReference type="ARBA" id="ARBA00022679"/>
    </source>
</evidence>
<evidence type="ECO:0000313" key="13">
    <source>
        <dbReference type="Proteomes" id="UP001310890"/>
    </source>
</evidence>
<keyword evidence="7" id="KW-0809">Transit peptide</keyword>
<dbReference type="PANTHER" id="PTHR46103:SF1">
    <property type="entry name" value="RRNA METHYLTRANSFERASE 1, MITOCHONDRIAL"/>
    <property type="match status" value="1"/>
</dbReference>
<dbReference type="InterPro" id="IPR029064">
    <property type="entry name" value="Ribosomal_eL30-like_sf"/>
</dbReference>
<reference evidence="12" key="1">
    <citation type="submission" date="2023-08" db="EMBL/GenBank/DDBJ databases">
        <title>Black Yeasts Isolated from many extreme environments.</title>
        <authorList>
            <person name="Coleine C."/>
            <person name="Stajich J.E."/>
            <person name="Selbmann L."/>
        </authorList>
    </citation>
    <scope>NUCLEOTIDE SEQUENCE</scope>
    <source>
        <strain evidence="12">CCFEE 5401</strain>
    </source>
</reference>
<comment type="caution">
    <text evidence="12">The sequence shown here is derived from an EMBL/GenBank/DDBJ whole genome shotgun (WGS) entry which is preliminary data.</text>
</comment>
<dbReference type="GO" id="GO:0003723">
    <property type="term" value="F:RNA binding"/>
    <property type="evidence" value="ECO:0007669"/>
    <property type="project" value="InterPro"/>
</dbReference>
<dbReference type="InterPro" id="IPR029026">
    <property type="entry name" value="tRNA_m1G_MTases_N"/>
</dbReference>
<dbReference type="InterPro" id="IPR047182">
    <property type="entry name" value="MRM1"/>
</dbReference>
<keyword evidence="3" id="KW-0698">rRNA processing</keyword>
<evidence type="ECO:0000256" key="10">
    <source>
        <dbReference type="SAM" id="MobiDB-lite"/>
    </source>
</evidence>
<accession>A0AAN7TL92</accession>
<evidence type="ECO:0000256" key="3">
    <source>
        <dbReference type="ARBA" id="ARBA00022552"/>
    </source>
</evidence>
<dbReference type="SUPFAM" id="SSF75217">
    <property type="entry name" value="alpha/beta knot"/>
    <property type="match status" value="1"/>
</dbReference>
<evidence type="ECO:0000256" key="8">
    <source>
        <dbReference type="ARBA" id="ARBA00023128"/>
    </source>
</evidence>
<dbReference type="InterPro" id="IPR029028">
    <property type="entry name" value="Alpha/beta_knot_MTases"/>
</dbReference>
<dbReference type="Gene3D" id="3.30.1330.30">
    <property type="match status" value="1"/>
</dbReference>
<dbReference type="GO" id="GO:0016435">
    <property type="term" value="F:rRNA (guanine) methyltransferase activity"/>
    <property type="evidence" value="ECO:0007669"/>
    <property type="project" value="TreeGrafter"/>
</dbReference>
<gene>
    <name evidence="12" type="ORF">LTR62_008076</name>
</gene>
<keyword evidence="6" id="KW-0949">S-adenosyl-L-methionine</keyword>
<evidence type="ECO:0000256" key="4">
    <source>
        <dbReference type="ARBA" id="ARBA00022603"/>
    </source>
</evidence>
<feature type="region of interest" description="Disordered" evidence="10">
    <location>
        <begin position="418"/>
        <end position="456"/>
    </location>
</feature>
<dbReference type="Gene3D" id="3.40.1280.10">
    <property type="match status" value="1"/>
</dbReference>
<feature type="compositionally biased region" description="Basic and acidic residues" evidence="10">
    <location>
        <begin position="68"/>
        <end position="91"/>
    </location>
</feature>
<keyword evidence="5" id="KW-0808">Transferase</keyword>
<evidence type="ECO:0000256" key="2">
    <source>
        <dbReference type="ARBA" id="ARBA00007228"/>
    </source>
</evidence>
<feature type="compositionally biased region" description="Basic and acidic residues" evidence="10">
    <location>
        <begin position="20"/>
        <end position="59"/>
    </location>
</feature>
<feature type="compositionally biased region" description="Basic and acidic residues" evidence="10">
    <location>
        <begin position="1"/>
        <end position="13"/>
    </location>
</feature>
<feature type="compositionally biased region" description="Basic and acidic residues" evidence="10">
    <location>
        <begin position="433"/>
        <end position="449"/>
    </location>
</feature>
<organism evidence="12 13">
    <name type="scientific">Meristemomyces frigidus</name>
    <dbReference type="NCBI Taxonomy" id="1508187"/>
    <lineage>
        <taxon>Eukaryota</taxon>
        <taxon>Fungi</taxon>
        <taxon>Dikarya</taxon>
        <taxon>Ascomycota</taxon>
        <taxon>Pezizomycotina</taxon>
        <taxon>Dothideomycetes</taxon>
        <taxon>Dothideomycetidae</taxon>
        <taxon>Mycosphaerellales</taxon>
        <taxon>Teratosphaeriaceae</taxon>
        <taxon>Meristemomyces</taxon>
    </lineage>
</organism>
<evidence type="ECO:0000256" key="6">
    <source>
        <dbReference type="ARBA" id="ARBA00022691"/>
    </source>
</evidence>
<dbReference type="PANTHER" id="PTHR46103">
    <property type="entry name" value="RRNA METHYLTRANSFERASE 1, MITOCHONDRIAL"/>
    <property type="match status" value="1"/>
</dbReference>
<dbReference type="InterPro" id="IPR001537">
    <property type="entry name" value="SpoU_MeTrfase"/>
</dbReference>
<evidence type="ECO:0000313" key="12">
    <source>
        <dbReference type="EMBL" id="KAK5108671.1"/>
    </source>
</evidence>